<proteinExistence type="predicted"/>
<dbReference type="ExpressionAtlas" id="A0A654FKC7">
    <property type="expression patterns" value="baseline"/>
</dbReference>
<accession>A0A654FKC7</accession>
<sequence length="74" mass="8069">MKRDGEGVLARSPFDQEASPGTCTRCCKNLSLPCTTTIVKQRLRKLSVLLVSMAGWRKGTEQGVASTKTELSKI</sequence>
<protein>
    <submittedName>
        <fullName evidence="2">Uncharacterized protein</fullName>
    </submittedName>
</protein>
<dbReference type="AlphaFoldDB" id="A0A654FKC7"/>
<reference evidence="2 3" key="1">
    <citation type="submission" date="2019-11" db="EMBL/GenBank/DDBJ databases">
        <authorList>
            <person name="Jiao W.-B."/>
            <person name="Schneeberger K."/>
        </authorList>
    </citation>
    <scope>NUCLEOTIDE SEQUENCE [LARGE SCALE GENOMIC DNA]</scope>
    <source>
        <strain evidence="3">cv. An-1</strain>
    </source>
</reference>
<feature type="region of interest" description="Disordered" evidence="1">
    <location>
        <begin position="1"/>
        <end position="21"/>
    </location>
</feature>
<name>A0A654FKC7_ARATH</name>
<evidence type="ECO:0000313" key="2">
    <source>
        <dbReference type="EMBL" id="VYS61279.1"/>
    </source>
</evidence>
<dbReference type="Proteomes" id="UP000426265">
    <property type="component" value="Unassembled WGS sequence"/>
</dbReference>
<gene>
    <name evidence="2" type="ORF">AN1_LOCUS16712</name>
</gene>
<evidence type="ECO:0000313" key="3">
    <source>
        <dbReference type="Proteomes" id="UP000426265"/>
    </source>
</evidence>
<organism evidence="2 3">
    <name type="scientific">Arabidopsis thaliana</name>
    <name type="common">Mouse-ear cress</name>
    <dbReference type="NCBI Taxonomy" id="3702"/>
    <lineage>
        <taxon>Eukaryota</taxon>
        <taxon>Viridiplantae</taxon>
        <taxon>Streptophyta</taxon>
        <taxon>Embryophyta</taxon>
        <taxon>Tracheophyta</taxon>
        <taxon>Spermatophyta</taxon>
        <taxon>Magnoliopsida</taxon>
        <taxon>eudicotyledons</taxon>
        <taxon>Gunneridae</taxon>
        <taxon>Pentapetalae</taxon>
        <taxon>rosids</taxon>
        <taxon>malvids</taxon>
        <taxon>Brassicales</taxon>
        <taxon>Brassicaceae</taxon>
        <taxon>Camelineae</taxon>
        <taxon>Arabidopsis</taxon>
    </lineage>
</organism>
<dbReference type="EMBL" id="CACRSJ010000106">
    <property type="protein sequence ID" value="VYS61279.1"/>
    <property type="molecule type" value="Genomic_DNA"/>
</dbReference>
<evidence type="ECO:0000256" key="1">
    <source>
        <dbReference type="SAM" id="MobiDB-lite"/>
    </source>
</evidence>